<evidence type="ECO:0000256" key="4">
    <source>
        <dbReference type="ARBA" id="ARBA00022692"/>
    </source>
</evidence>
<feature type="repeat" description="Solcar" evidence="10">
    <location>
        <begin position="223"/>
        <end position="316"/>
    </location>
</feature>
<dbReference type="GO" id="GO:1990542">
    <property type="term" value="P:mitochondrial transmembrane transport"/>
    <property type="evidence" value="ECO:0007669"/>
    <property type="project" value="InterPro"/>
</dbReference>
<keyword evidence="6" id="KW-0999">Mitochondrion inner membrane</keyword>
<evidence type="ECO:0000256" key="11">
    <source>
        <dbReference type="RuleBase" id="RU000488"/>
    </source>
</evidence>
<evidence type="ECO:0000256" key="9">
    <source>
        <dbReference type="ARBA" id="ARBA00023136"/>
    </source>
</evidence>
<comment type="subcellular location">
    <subcellularLocation>
        <location evidence="1">Mitochondrion inner membrane</location>
        <topology evidence="1">Multi-pass membrane protein</topology>
    </subcellularLocation>
</comment>
<dbReference type="PANTHER" id="PTHR45760:SF2">
    <property type="entry name" value="FI19922P1-RELATED"/>
    <property type="match status" value="1"/>
</dbReference>
<evidence type="ECO:0000256" key="10">
    <source>
        <dbReference type="PROSITE-ProRule" id="PRU00282"/>
    </source>
</evidence>
<dbReference type="InterPro" id="IPR045315">
    <property type="entry name" value="Mtm1-like"/>
</dbReference>
<comment type="similarity">
    <text evidence="2 11">Belongs to the mitochondrial carrier (TC 2.A.29) family.</text>
</comment>
<organism evidence="13">
    <name type="scientific">Ostreococcus mediterraneus</name>
    <dbReference type="NCBI Taxonomy" id="1486918"/>
    <lineage>
        <taxon>Eukaryota</taxon>
        <taxon>Viridiplantae</taxon>
        <taxon>Chlorophyta</taxon>
        <taxon>Mamiellophyceae</taxon>
        <taxon>Mamiellales</taxon>
        <taxon>Bathycoccaceae</taxon>
        <taxon>Ostreococcus</taxon>
    </lineage>
</organism>
<evidence type="ECO:0000256" key="8">
    <source>
        <dbReference type="ARBA" id="ARBA00023128"/>
    </source>
</evidence>
<dbReference type="AlphaFoldDB" id="A0A7S0KCV7"/>
<feature type="region of interest" description="Disordered" evidence="12">
    <location>
        <begin position="1"/>
        <end position="25"/>
    </location>
</feature>
<dbReference type="GO" id="GO:0005743">
    <property type="term" value="C:mitochondrial inner membrane"/>
    <property type="evidence" value="ECO:0007669"/>
    <property type="project" value="UniProtKB-SubCell"/>
</dbReference>
<feature type="compositionally biased region" description="Gly residues" evidence="12">
    <location>
        <begin position="9"/>
        <end position="25"/>
    </location>
</feature>
<protein>
    <recommendedName>
        <fullName evidence="14">Mitochondrial carrier protein</fullName>
    </recommendedName>
</protein>
<reference evidence="13" key="1">
    <citation type="submission" date="2021-01" db="EMBL/GenBank/DDBJ databases">
        <authorList>
            <person name="Corre E."/>
            <person name="Pelletier E."/>
            <person name="Niang G."/>
            <person name="Scheremetjew M."/>
            <person name="Finn R."/>
            <person name="Kale V."/>
            <person name="Holt S."/>
            <person name="Cochrane G."/>
            <person name="Meng A."/>
            <person name="Brown T."/>
            <person name="Cohen L."/>
        </authorList>
    </citation>
    <scope>NUCLEOTIDE SEQUENCE</scope>
    <source>
        <strain evidence="13">Clade-D-RCC2572</strain>
    </source>
</reference>
<evidence type="ECO:0000256" key="6">
    <source>
        <dbReference type="ARBA" id="ARBA00022792"/>
    </source>
</evidence>
<name>A0A7S0KCV7_9CHLO</name>
<evidence type="ECO:0008006" key="14">
    <source>
        <dbReference type="Google" id="ProtNLM"/>
    </source>
</evidence>
<evidence type="ECO:0000313" key="13">
    <source>
        <dbReference type="EMBL" id="CAD8577023.1"/>
    </source>
</evidence>
<keyword evidence="3 11" id="KW-0813">Transport</keyword>
<feature type="repeat" description="Solcar" evidence="10">
    <location>
        <begin position="128"/>
        <end position="215"/>
    </location>
</feature>
<keyword evidence="9 10" id="KW-0472">Membrane</keyword>
<dbReference type="InterPro" id="IPR023395">
    <property type="entry name" value="MCP_dom_sf"/>
</dbReference>
<dbReference type="EMBL" id="HBEW01001114">
    <property type="protein sequence ID" value="CAD8577023.1"/>
    <property type="molecule type" value="Transcribed_RNA"/>
</dbReference>
<proteinExistence type="inferred from homology"/>
<dbReference type="Gene3D" id="1.50.40.10">
    <property type="entry name" value="Mitochondrial carrier domain"/>
    <property type="match status" value="2"/>
</dbReference>
<evidence type="ECO:0000256" key="3">
    <source>
        <dbReference type="ARBA" id="ARBA00022448"/>
    </source>
</evidence>
<evidence type="ECO:0000256" key="1">
    <source>
        <dbReference type="ARBA" id="ARBA00004448"/>
    </source>
</evidence>
<dbReference type="InterPro" id="IPR018108">
    <property type="entry name" value="MCP_transmembrane"/>
</dbReference>
<gene>
    <name evidence="13" type="ORF">OMED0929_LOCUS987</name>
</gene>
<feature type="repeat" description="Solcar" evidence="10">
    <location>
        <begin position="26"/>
        <end position="115"/>
    </location>
</feature>
<keyword evidence="5" id="KW-0677">Repeat</keyword>
<dbReference type="SUPFAM" id="SSF103506">
    <property type="entry name" value="Mitochondrial carrier"/>
    <property type="match status" value="1"/>
</dbReference>
<accession>A0A7S0KCV7</accession>
<dbReference type="PROSITE" id="PS50920">
    <property type="entry name" value="SOLCAR"/>
    <property type="match status" value="3"/>
</dbReference>
<dbReference type="PANTHER" id="PTHR45760">
    <property type="entry name" value="FI19922P1-RELATED"/>
    <property type="match status" value="1"/>
</dbReference>
<keyword evidence="4 10" id="KW-0812">Transmembrane</keyword>
<evidence type="ECO:0000256" key="7">
    <source>
        <dbReference type="ARBA" id="ARBA00022989"/>
    </source>
</evidence>
<keyword evidence="7" id="KW-1133">Transmembrane helix</keyword>
<dbReference type="Pfam" id="PF00153">
    <property type="entry name" value="Mito_carr"/>
    <property type="match status" value="3"/>
</dbReference>
<keyword evidence="8" id="KW-0496">Mitochondrion</keyword>
<evidence type="ECO:0000256" key="2">
    <source>
        <dbReference type="ARBA" id="ARBA00006375"/>
    </source>
</evidence>
<sequence>MGATSPRGNDGGTRGGDGASTSGGRGRMWITTASGALAGATARVCVAPLDVIKIRLQVQVESGAAGKYRGLVQATQTIIREEGARAMWAGTIPALFLWVPYTAIQFTVLSKFKDAATEFERRHPGSMQSVPVSFLGGAIAGSAATVATYPFDVIRTLLASQGHPKVYNTILDAARGVVRERGVAKGLFAGVSVTLAEIVPASAVQFGSYATLKAQFPAMFEGNDFACGFAAGSIARLVVHPLDVVKKRFQVAGFSRSLAYGQRVDAEAYRTFFSAVRTIATREGLVGFYKGLGPSLIKSAPASAITFSVFEAAHRALSANFPTDTTDVTENTKKTQNVVSTYTKKK</sequence>
<evidence type="ECO:0000256" key="5">
    <source>
        <dbReference type="ARBA" id="ARBA00022737"/>
    </source>
</evidence>
<dbReference type="PRINTS" id="PR00926">
    <property type="entry name" value="MITOCARRIER"/>
</dbReference>
<evidence type="ECO:0000256" key="12">
    <source>
        <dbReference type="SAM" id="MobiDB-lite"/>
    </source>
</evidence>
<dbReference type="InterPro" id="IPR002067">
    <property type="entry name" value="MCP"/>
</dbReference>